<reference evidence="3" key="1">
    <citation type="submission" date="2022-10" db="EMBL/GenBank/DDBJ databases">
        <title>Genome assembly of Pristionchus species.</title>
        <authorList>
            <person name="Yoshida K."/>
            <person name="Sommer R.J."/>
        </authorList>
    </citation>
    <scope>NUCLEOTIDE SEQUENCE [LARGE SCALE GENOMIC DNA]</scope>
    <source>
        <strain evidence="3">RS5460</strain>
    </source>
</reference>
<dbReference type="GO" id="GO:0045334">
    <property type="term" value="C:clathrin-coated endocytic vesicle"/>
    <property type="evidence" value="ECO:0007669"/>
    <property type="project" value="TreeGrafter"/>
</dbReference>
<dbReference type="GO" id="GO:0032051">
    <property type="term" value="F:clathrin light chain binding"/>
    <property type="evidence" value="ECO:0007669"/>
    <property type="project" value="TreeGrafter"/>
</dbReference>
<dbReference type="GO" id="GO:0005198">
    <property type="term" value="F:structural molecule activity"/>
    <property type="evidence" value="ECO:0007669"/>
    <property type="project" value="InterPro"/>
</dbReference>
<sequence length="205" mass="22995">LIVMDVGTRPVSNHPYPKATVDVPYWPGLADDHPVSIQAASKLGLVFIVTKHGFAHVFDLESATILCSERITDSPFFASAEYWRGGIIGVNERGQVLSVTIDKEKMAKHMNQTNPWLAGRLARRWDLSTFIRSLDEIDDGASDSGRESDASSIAPPSPYNLPRRNHLANPSFRNDPKTRIKRFDLMLKKSPLLEIQSEITLRKEE</sequence>
<dbReference type="Gene3D" id="2.130.10.110">
    <property type="entry name" value="Clathrin heavy-chain terminal domain"/>
    <property type="match status" value="1"/>
</dbReference>
<dbReference type="Proteomes" id="UP001328107">
    <property type="component" value="Unassembled WGS sequence"/>
</dbReference>
<name>A0AAN5CDM0_9BILA</name>
<dbReference type="AlphaFoldDB" id="A0AAN5CDM0"/>
<dbReference type="InterPro" id="IPR016025">
    <property type="entry name" value="Clathrin_H-chain_N"/>
</dbReference>
<evidence type="ECO:0000256" key="1">
    <source>
        <dbReference type="SAM" id="MobiDB-lite"/>
    </source>
</evidence>
<dbReference type="SUPFAM" id="SSF50989">
    <property type="entry name" value="Clathrin heavy-chain terminal domain"/>
    <property type="match status" value="1"/>
</dbReference>
<proteinExistence type="predicted"/>
<keyword evidence="3" id="KW-1185">Reference proteome</keyword>
<feature type="non-terminal residue" evidence="2">
    <location>
        <position position="1"/>
    </location>
</feature>
<protein>
    <submittedName>
        <fullName evidence="2">Uncharacterized protein</fullName>
    </submittedName>
</protein>
<feature type="non-terminal residue" evidence="2">
    <location>
        <position position="205"/>
    </location>
</feature>
<dbReference type="GO" id="GO:0030132">
    <property type="term" value="C:clathrin coat of coated pit"/>
    <property type="evidence" value="ECO:0007669"/>
    <property type="project" value="InterPro"/>
</dbReference>
<dbReference type="PANTHER" id="PTHR10292">
    <property type="entry name" value="CLATHRIN HEAVY CHAIN RELATED"/>
    <property type="match status" value="1"/>
</dbReference>
<dbReference type="GO" id="GO:0030130">
    <property type="term" value="C:clathrin coat of trans-Golgi network vesicle"/>
    <property type="evidence" value="ECO:0007669"/>
    <property type="project" value="InterPro"/>
</dbReference>
<dbReference type="GO" id="GO:0071439">
    <property type="term" value="C:clathrin complex"/>
    <property type="evidence" value="ECO:0007669"/>
    <property type="project" value="TreeGrafter"/>
</dbReference>
<feature type="region of interest" description="Disordered" evidence="1">
    <location>
        <begin position="139"/>
        <end position="176"/>
    </location>
</feature>
<organism evidence="2 3">
    <name type="scientific">Pristionchus mayeri</name>
    <dbReference type="NCBI Taxonomy" id="1317129"/>
    <lineage>
        <taxon>Eukaryota</taxon>
        <taxon>Metazoa</taxon>
        <taxon>Ecdysozoa</taxon>
        <taxon>Nematoda</taxon>
        <taxon>Chromadorea</taxon>
        <taxon>Rhabditida</taxon>
        <taxon>Rhabditina</taxon>
        <taxon>Diplogasteromorpha</taxon>
        <taxon>Diplogasteroidea</taxon>
        <taxon>Neodiplogasteridae</taxon>
        <taxon>Pristionchus</taxon>
    </lineage>
</organism>
<dbReference type="EMBL" id="BTRK01000003">
    <property type="protein sequence ID" value="GMR41315.1"/>
    <property type="molecule type" value="Genomic_DNA"/>
</dbReference>
<gene>
    <name evidence="2" type="ORF">PMAYCL1PPCAC_11510</name>
</gene>
<dbReference type="GO" id="GO:0006886">
    <property type="term" value="P:intracellular protein transport"/>
    <property type="evidence" value="ECO:0007669"/>
    <property type="project" value="InterPro"/>
</dbReference>
<evidence type="ECO:0000313" key="3">
    <source>
        <dbReference type="Proteomes" id="UP001328107"/>
    </source>
</evidence>
<dbReference type="PANTHER" id="PTHR10292:SF1">
    <property type="entry name" value="CLATHRIN HEAVY CHAIN"/>
    <property type="match status" value="1"/>
</dbReference>
<comment type="caution">
    <text evidence="2">The sequence shown here is derived from an EMBL/GenBank/DDBJ whole genome shotgun (WGS) entry which is preliminary data.</text>
</comment>
<dbReference type="GO" id="GO:0005938">
    <property type="term" value="C:cell cortex"/>
    <property type="evidence" value="ECO:0007669"/>
    <property type="project" value="TreeGrafter"/>
</dbReference>
<evidence type="ECO:0000313" key="2">
    <source>
        <dbReference type="EMBL" id="GMR41315.1"/>
    </source>
</evidence>
<accession>A0AAN5CDM0</accession>
<dbReference type="GO" id="GO:0006898">
    <property type="term" value="P:receptor-mediated endocytosis"/>
    <property type="evidence" value="ECO:0007669"/>
    <property type="project" value="TreeGrafter"/>
</dbReference>